<dbReference type="PROSITE" id="PS51194">
    <property type="entry name" value="HELICASE_CTER"/>
    <property type="match status" value="1"/>
</dbReference>
<evidence type="ECO:0000256" key="3">
    <source>
        <dbReference type="ARBA" id="ARBA00022741"/>
    </source>
</evidence>
<dbReference type="GO" id="GO:0071013">
    <property type="term" value="C:catalytic step 2 spliceosome"/>
    <property type="evidence" value="ECO:0007669"/>
    <property type="project" value="TreeGrafter"/>
</dbReference>
<keyword evidence="3" id="KW-0547">Nucleotide-binding</keyword>
<dbReference type="InterPro" id="IPR011709">
    <property type="entry name" value="DEAD-box_helicase_OB_fold"/>
</dbReference>
<dbReference type="GO" id="GO:0003006">
    <property type="term" value="P:developmental process involved in reproduction"/>
    <property type="evidence" value="ECO:0007669"/>
    <property type="project" value="UniProtKB-ARBA"/>
</dbReference>
<dbReference type="InterPro" id="IPR027417">
    <property type="entry name" value="P-loop_NTPase"/>
</dbReference>
<evidence type="ECO:0000256" key="9">
    <source>
        <dbReference type="SAM" id="Coils"/>
    </source>
</evidence>
<dbReference type="Pfam" id="PF07717">
    <property type="entry name" value="OB_NTP_bind"/>
    <property type="match status" value="1"/>
</dbReference>
<dbReference type="SMART" id="SM00487">
    <property type="entry name" value="DEXDc"/>
    <property type="match status" value="1"/>
</dbReference>
<keyword evidence="6" id="KW-0067">ATP-binding</keyword>
<dbReference type="Gene3D" id="1.20.120.1080">
    <property type="match status" value="1"/>
</dbReference>
<reference evidence="13" key="1">
    <citation type="submission" date="2020-11" db="EMBL/GenBank/DDBJ databases">
        <authorList>
            <person name="Tran Van P."/>
        </authorList>
    </citation>
    <scope>NUCLEOTIDE SEQUENCE</scope>
</reference>
<dbReference type="InterPro" id="IPR014001">
    <property type="entry name" value="Helicase_ATP-bd"/>
</dbReference>
<feature type="region of interest" description="Disordered" evidence="10">
    <location>
        <begin position="975"/>
        <end position="1000"/>
    </location>
</feature>
<feature type="coiled-coil region" evidence="9">
    <location>
        <begin position="152"/>
        <end position="179"/>
    </location>
</feature>
<dbReference type="GO" id="GO:0016787">
    <property type="term" value="F:hydrolase activity"/>
    <property type="evidence" value="ECO:0007669"/>
    <property type="project" value="UniProtKB-KW"/>
</dbReference>
<keyword evidence="14" id="KW-1185">Reference proteome</keyword>
<dbReference type="FunFam" id="3.40.50.300:FF:000007">
    <property type="entry name" value="Pre-mRNA-splicing factor ATP-dependent RNA helicase"/>
    <property type="match status" value="1"/>
</dbReference>
<dbReference type="InterPro" id="IPR002464">
    <property type="entry name" value="DNA/RNA_helicase_DEAH_CS"/>
</dbReference>
<feature type="compositionally biased region" description="Basic and acidic residues" evidence="10">
    <location>
        <begin position="81"/>
        <end position="94"/>
    </location>
</feature>
<dbReference type="Proteomes" id="UP000728032">
    <property type="component" value="Unassembled WGS sequence"/>
</dbReference>
<dbReference type="AlphaFoldDB" id="A0A7R9M6N7"/>
<dbReference type="Gene3D" id="3.40.50.300">
    <property type="entry name" value="P-loop containing nucleotide triphosphate hydrolases"/>
    <property type="match status" value="2"/>
</dbReference>
<evidence type="ECO:0000259" key="12">
    <source>
        <dbReference type="PROSITE" id="PS51194"/>
    </source>
</evidence>
<dbReference type="PROSITE" id="PS00690">
    <property type="entry name" value="DEAH_ATP_HELICASE"/>
    <property type="match status" value="1"/>
</dbReference>
<keyword evidence="2" id="KW-0507">mRNA processing</keyword>
<name>A0A7R9M6N7_9ACAR</name>
<dbReference type="InterPro" id="IPR007502">
    <property type="entry name" value="Helicase-assoc_dom"/>
</dbReference>
<dbReference type="GO" id="GO:0005524">
    <property type="term" value="F:ATP binding"/>
    <property type="evidence" value="ECO:0007669"/>
    <property type="project" value="UniProtKB-KW"/>
</dbReference>
<dbReference type="CDD" id="cd17974">
    <property type="entry name" value="DEXHc_DHX16"/>
    <property type="match status" value="1"/>
</dbReference>
<dbReference type="EMBL" id="OC922839">
    <property type="protein sequence ID" value="CAD7654459.1"/>
    <property type="molecule type" value="Genomic_DNA"/>
</dbReference>
<keyword evidence="4" id="KW-0378">Hydrolase</keyword>
<accession>A0A7R9M6N7</accession>
<dbReference type="OrthoDB" id="10253254at2759"/>
<dbReference type="GO" id="GO:0003724">
    <property type="term" value="F:RNA helicase activity"/>
    <property type="evidence" value="ECO:0007669"/>
    <property type="project" value="UniProtKB-EC"/>
</dbReference>
<dbReference type="FunFam" id="1.20.120.1080:FF:000001">
    <property type="entry name" value="Pre-mRNA-splicing factor ATP-dependent RNA helicase"/>
    <property type="match status" value="1"/>
</dbReference>
<dbReference type="SUPFAM" id="SSF52540">
    <property type="entry name" value="P-loop containing nucleoside triphosphate hydrolases"/>
    <property type="match status" value="1"/>
</dbReference>
<dbReference type="Pfam" id="PF21010">
    <property type="entry name" value="HA2_C"/>
    <property type="match status" value="1"/>
</dbReference>
<keyword evidence="7" id="KW-0508">mRNA splicing</keyword>
<proteinExistence type="predicted"/>
<dbReference type="Pfam" id="PF04408">
    <property type="entry name" value="WHD_HA2"/>
    <property type="match status" value="1"/>
</dbReference>
<dbReference type="InterPro" id="IPR001650">
    <property type="entry name" value="Helicase_C-like"/>
</dbReference>
<evidence type="ECO:0000256" key="5">
    <source>
        <dbReference type="ARBA" id="ARBA00022806"/>
    </source>
</evidence>
<dbReference type="Pfam" id="PF00271">
    <property type="entry name" value="Helicase_C"/>
    <property type="match status" value="1"/>
</dbReference>
<evidence type="ECO:0000256" key="7">
    <source>
        <dbReference type="ARBA" id="ARBA00023187"/>
    </source>
</evidence>
<evidence type="ECO:0000256" key="4">
    <source>
        <dbReference type="ARBA" id="ARBA00022801"/>
    </source>
</evidence>
<evidence type="ECO:0000313" key="14">
    <source>
        <dbReference type="Proteomes" id="UP000728032"/>
    </source>
</evidence>
<organism evidence="13">
    <name type="scientific">Oppiella nova</name>
    <dbReference type="NCBI Taxonomy" id="334625"/>
    <lineage>
        <taxon>Eukaryota</taxon>
        <taxon>Metazoa</taxon>
        <taxon>Ecdysozoa</taxon>
        <taxon>Arthropoda</taxon>
        <taxon>Chelicerata</taxon>
        <taxon>Arachnida</taxon>
        <taxon>Acari</taxon>
        <taxon>Acariformes</taxon>
        <taxon>Sarcoptiformes</taxon>
        <taxon>Oribatida</taxon>
        <taxon>Brachypylina</taxon>
        <taxon>Oppioidea</taxon>
        <taxon>Oppiidae</taxon>
        <taxon>Oppiella</taxon>
    </lineage>
</organism>
<dbReference type="InterPro" id="IPR011545">
    <property type="entry name" value="DEAD/DEAH_box_helicase_dom"/>
</dbReference>
<evidence type="ECO:0000256" key="10">
    <source>
        <dbReference type="SAM" id="MobiDB-lite"/>
    </source>
</evidence>
<dbReference type="Pfam" id="PF00270">
    <property type="entry name" value="DEAD"/>
    <property type="match status" value="1"/>
</dbReference>
<evidence type="ECO:0000313" key="13">
    <source>
        <dbReference type="EMBL" id="CAD7654459.1"/>
    </source>
</evidence>
<dbReference type="EMBL" id="CAJPVJ010008014">
    <property type="protein sequence ID" value="CAG2171646.1"/>
    <property type="molecule type" value="Genomic_DNA"/>
</dbReference>
<protein>
    <recommendedName>
        <fullName evidence="1">RNA helicase</fullName>
        <ecNumber evidence="1">3.6.4.13</ecNumber>
    </recommendedName>
</protein>
<evidence type="ECO:0000256" key="6">
    <source>
        <dbReference type="ARBA" id="ARBA00022840"/>
    </source>
</evidence>
<dbReference type="GO" id="GO:0008380">
    <property type="term" value="P:RNA splicing"/>
    <property type="evidence" value="ECO:0007669"/>
    <property type="project" value="UniProtKB-KW"/>
</dbReference>
<evidence type="ECO:0000259" key="11">
    <source>
        <dbReference type="PROSITE" id="PS51192"/>
    </source>
</evidence>
<feature type="domain" description="Helicase ATP-binding" evidence="11">
    <location>
        <begin position="360"/>
        <end position="524"/>
    </location>
</feature>
<dbReference type="EC" id="3.6.4.13" evidence="1"/>
<gene>
    <name evidence="13" type="ORF">ONB1V03_LOCUS11106</name>
</gene>
<dbReference type="PROSITE" id="PS51192">
    <property type="entry name" value="HELICASE_ATP_BIND_1"/>
    <property type="match status" value="1"/>
</dbReference>
<dbReference type="CDD" id="cd18791">
    <property type="entry name" value="SF2_C_RHA"/>
    <property type="match status" value="1"/>
</dbReference>
<evidence type="ECO:0000256" key="2">
    <source>
        <dbReference type="ARBA" id="ARBA00022664"/>
    </source>
</evidence>
<feature type="region of interest" description="Disordered" evidence="10">
    <location>
        <begin position="67"/>
        <end position="132"/>
    </location>
</feature>
<feature type="compositionally biased region" description="Polar residues" evidence="10">
    <location>
        <begin position="95"/>
        <end position="108"/>
    </location>
</feature>
<dbReference type="GO" id="GO:0003723">
    <property type="term" value="F:RNA binding"/>
    <property type="evidence" value="ECO:0007669"/>
    <property type="project" value="TreeGrafter"/>
</dbReference>
<keyword evidence="5" id="KW-0347">Helicase</keyword>
<dbReference type="PANTHER" id="PTHR18934:SF83">
    <property type="entry name" value="PRE-MRNA-SPLICING FACTOR ATP-DEPENDENT RNA HELICASE DHX16"/>
    <property type="match status" value="1"/>
</dbReference>
<keyword evidence="9" id="KW-0175">Coiled coil</keyword>
<dbReference type="GO" id="GO:0006397">
    <property type="term" value="P:mRNA processing"/>
    <property type="evidence" value="ECO:0007669"/>
    <property type="project" value="UniProtKB-KW"/>
</dbReference>
<comment type="catalytic activity">
    <reaction evidence="8">
        <text>ATP + H2O = ADP + phosphate + H(+)</text>
        <dbReference type="Rhea" id="RHEA:13065"/>
        <dbReference type="ChEBI" id="CHEBI:15377"/>
        <dbReference type="ChEBI" id="CHEBI:15378"/>
        <dbReference type="ChEBI" id="CHEBI:30616"/>
        <dbReference type="ChEBI" id="CHEBI:43474"/>
        <dbReference type="ChEBI" id="CHEBI:456216"/>
        <dbReference type="EC" id="3.6.4.13"/>
    </reaction>
</comment>
<dbReference type="FunFam" id="3.40.50.300:FF:000594">
    <property type="entry name" value="Pre-mRNA-splicing factor ATP-dependent RNA helicase"/>
    <property type="match status" value="1"/>
</dbReference>
<dbReference type="PANTHER" id="PTHR18934">
    <property type="entry name" value="ATP-DEPENDENT RNA HELICASE"/>
    <property type="match status" value="1"/>
</dbReference>
<dbReference type="InterPro" id="IPR048333">
    <property type="entry name" value="HA2_WH"/>
</dbReference>
<feature type="domain" description="Helicase C-terminal" evidence="12">
    <location>
        <begin position="549"/>
        <end position="722"/>
    </location>
</feature>
<dbReference type="SMART" id="SM00490">
    <property type="entry name" value="HELICc"/>
    <property type="match status" value="1"/>
</dbReference>
<sequence>MSERDSLVKDSLHELIGFVDKSTVRFVNHLIDKSADIEEFKTKVKNALGTDDHQKVDNFSHELWSQLRPNRSQTKRRLKTKTIEEVEERVDLTPHETNASQKSGSKGTDSSRRGYESDESMDSSEEERVRDLKERDEFSERLKLKDKNKTRNIATNNDKKSYEEAAKRLKLEAEDRKKIVPKLRVESRRLYLEKRKEDKLALLEGDIADEEYLFNDVNLTEKEKAGLEYRKKVLHLAREHDRARDLEKVQRYHIPSEDKDSEYVEVDDTERAPNAEQKKWEEERLGIARLRFGAKDANRKARKEYELVMDAEIEFVQSLTIDGNHFEEEDEEKDEKKTKRQTLDETRRSLPIYPFKEELIEAIREHQVLIIEGETGSGKTTQIPQYLHESGFCNDNKKVGCTQPRRVAAMSVAARVAEEMGVKLGNEVGYSIRFEDCTSERTVLKYMTDGMLLREFLSEPDLSSYSVIIVDEAHERTLHTDVLFGLVKDIARFRPDLKLLISSATLDAQKFSEFFDDAPVFRIPGRRFPVDIYYTKAPEADYIEACVVTILQIHVTQPLGDVLVFLPGQEEIEQTQEILQERQRKLGSRIRELLIRPIYSNLPTDMQAQVFEPTPPNARKVVLATNIAETSLTIDNILFVIDPGYCKQNSFNPRTGMESLIVVPISKASANQRAGRSGRVAAGKCFRLFTAWAYQHELEDNTIPEIQRVHLGNVVLTLKSLGINDILHFDFLDPPPHETLVLALEQLYALGALNHLGELTRLGRRMAEFPVDPMMSKTLIASEKYGCSEEIVTISAMLSVNASVFYRPKDKAIHADTARKNFFQMGGDHLMLVNVYNQWAESGYSRQWCLENFIQYRSMCRARDVRDQLEGLMERVEIELKSCDSDNIVIRKAITSGYFYHTARISRTGGQYKTVKGQQTVLIHPNSSLFEEKPRWLLYHELVLTTKEYMRQTIEIESQWLLEVAPHYYKDRELEDSTNKKMPKQLGKSNNDLNRVYPKL</sequence>
<evidence type="ECO:0000256" key="1">
    <source>
        <dbReference type="ARBA" id="ARBA00012552"/>
    </source>
</evidence>
<dbReference type="SMART" id="SM00847">
    <property type="entry name" value="HA2"/>
    <property type="match status" value="1"/>
</dbReference>
<evidence type="ECO:0000256" key="8">
    <source>
        <dbReference type="ARBA" id="ARBA00047984"/>
    </source>
</evidence>